<evidence type="ECO:0000313" key="8">
    <source>
        <dbReference type="EMBL" id="EAS48735.1"/>
    </source>
</evidence>
<dbReference type="InterPro" id="IPR015813">
    <property type="entry name" value="Pyrv/PenolPyrv_kinase-like_dom"/>
</dbReference>
<dbReference type="HOGENOM" id="CLU_044864_0_1_5"/>
<keyword evidence="8" id="KW-0456">Lyase</keyword>
<dbReference type="PANTHER" id="PTHR32308:SF10">
    <property type="entry name" value="CITRATE LYASE SUBUNIT BETA"/>
    <property type="match status" value="1"/>
</dbReference>
<evidence type="ECO:0000256" key="3">
    <source>
        <dbReference type="ARBA" id="ARBA00022723"/>
    </source>
</evidence>
<dbReference type="GO" id="GO:0006107">
    <property type="term" value="P:oxaloacetate metabolic process"/>
    <property type="evidence" value="ECO:0007669"/>
    <property type="project" value="TreeGrafter"/>
</dbReference>
<protein>
    <submittedName>
        <fullName evidence="8">Citrate lyase beta subunit</fullName>
    </submittedName>
</protein>
<comment type="cofactor">
    <cofactor evidence="1">
        <name>Mg(2+)</name>
        <dbReference type="ChEBI" id="CHEBI:18420"/>
    </cofactor>
</comment>
<dbReference type="AlphaFoldDB" id="Q1YF10"/>
<dbReference type="Proteomes" id="UP000000321">
    <property type="component" value="Unassembled WGS sequence"/>
</dbReference>
<dbReference type="BioCyc" id="AURANTIMONAS:SI859A1_03371-MONOMER"/>
<dbReference type="Gene3D" id="3.20.20.60">
    <property type="entry name" value="Phosphoenolpyruvate-binding domains"/>
    <property type="match status" value="1"/>
</dbReference>
<evidence type="ECO:0000256" key="1">
    <source>
        <dbReference type="ARBA" id="ARBA00001946"/>
    </source>
</evidence>
<keyword evidence="9" id="KW-1185">Reference proteome</keyword>
<evidence type="ECO:0000259" key="7">
    <source>
        <dbReference type="Pfam" id="PF03328"/>
    </source>
</evidence>
<dbReference type="SUPFAM" id="SSF51621">
    <property type="entry name" value="Phosphoenolpyruvate/pyruvate domain"/>
    <property type="match status" value="1"/>
</dbReference>
<dbReference type="PANTHER" id="PTHR32308">
    <property type="entry name" value="LYASE BETA SUBUNIT, PUTATIVE (AFU_ORTHOLOGUE AFUA_4G13030)-RELATED"/>
    <property type="match status" value="1"/>
</dbReference>
<comment type="similarity">
    <text evidence="2">Belongs to the HpcH/HpaI aldolase family.</text>
</comment>
<dbReference type="GO" id="GO:0000287">
    <property type="term" value="F:magnesium ion binding"/>
    <property type="evidence" value="ECO:0007669"/>
    <property type="project" value="TreeGrafter"/>
</dbReference>
<reference evidence="8 9" key="1">
    <citation type="journal article" date="2008" name="Appl. Environ. Microbiol.">
        <title>Genomic insights into Mn(II) oxidation by the marine alphaproteobacterium Aurantimonas sp. strain SI85-9A1.</title>
        <authorList>
            <person name="Dick G.J."/>
            <person name="Podell S."/>
            <person name="Johnson H.A."/>
            <person name="Rivera-Espinoza Y."/>
            <person name="Bernier-Latmani R."/>
            <person name="McCarthy J.K."/>
            <person name="Torpey J.W."/>
            <person name="Clement B.G."/>
            <person name="Gaasterland T."/>
            <person name="Tebo B.M."/>
        </authorList>
    </citation>
    <scope>NUCLEOTIDE SEQUENCE [LARGE SCALE GENOMIC DNA]</scope>
    <source>
        <strain evidence="8 9">SI85-9A1</strain>
    </source>
</reference>
<evidence type="ECO:0000256" key="2">
    <source>
        <dbReference type="ARBA" id="ARBA00005568"/>
    </source>
</evidence>
<feature type="binding site" evidence="5">
    <location>
        <position position="73"/>
    </location>
    <ligand>
        <name>substrate</name>
    </ligand>
</feature>
<dbReference type="PIRSF" id="PIRSF015582">
    <property type="entry name" value="Cit_lyase_B"/>
    <property type="match status" value="1"/>
</dbReference>
<accession>Q1YF10</accession>
<keyword evidence="3 6" id="KW-0479">Metal-binding</keyword>
<keyword evidence="4 6" id="KW-0460">Magnesium</keyword>
<evidence type="ECO:0000256" key="5">
    <source>
        <dbReference type="PIRSR" id="PIRSR015582-1"/>
    </source>
</evidence>
<gene>
    <name evidence="8" type="ORF">SI859A1_03371</name>
</gene>
<name>Q1YF10_AURMS</name>
<feature type="binding site" evidence="5">
    <location>
        <position position="131"/>
    </location>
    <ligand>
        <name>substrate</name>
    </ligand>
</feature>
<proteinExistence type="inferred from homology"/>
<feature type="domain" description="HpcH/HpaI aldolase/citrate lyase" evidence="7">
    <location>
        <begin position="13"/>
        <end position="228"/>
    </location>
</feature>
<evidence type="ECO:0000256" key="4">
    <source>
        <dbReference type="ARBA" id="ARBA00022842"/>
    </source>
</evidence>
<evidence type="ECO:0000256" key="6">
    <source>
        <dbReference type="PIRSR" id="PIRSR015582-2"/>
    </source>
</evidence>
<comment type="caution">
    <text evidence="8">The sequence shown here is derived from an EMBL/GenBank/DDBJ whole genome shotgun (WGS) entry which is preliminary data.</text>
</comment>
<organism evidence="8 9">
    <name type="scientific">Aurantimonas manganoxydans (strain ATCC BAA-1229 / DSM 21871 / SI85-9A1)</name>
    <dbReference type="NCBI Taxonomy" id="287752"/>
    <lineage>
        <taxon>Bacteria</taxon>
        <taxon>Pseudomonadati</taxon>
        <taxon>Pseudomonadota</taxon>
        <taxon>Alphaproteobacteria</taxon>
        <taxon>Hyphomicrobiales</taxon>
        <taxon>Aurantimonadaceae</taxon>
        <taxon>Aurantimonas</taxon>
    </lineage>
</organism>
<dbReference type="InterPro" id="IPR040442">
    <property type="entry name" value="Pyrv_kinase-like_dom_sf"/>
</dbReference>
<evidence type="ECO:0000313" key="9">
    <source>
        <dbReference type="Proteomes" id="UP000000321"/>
    </source>
</evidence>
<dbReference type="EMBL" id="AAPJ01000007">
    <property type="protein sequence ID" value="EAS48735.1"/>
    <property type="molecule type" value="Genomic_DNA"/>
</dbReference>
<dbReference type="GO" id="GO:0016829">
    <property type="term" value="F:lyase activity"/>
    <property type="evidence" value="ECO:0007669"/>
    <property type="project" value="UniProtKB-KW"/>
</dbReference>
<sequence length="298" mass="32334">MTSAMTTPFRPRRSLLFVPGANARALEKSDGLAADGLIYDLEDSAAPHEKDAARERLRTHLQDSSFKGERIVRINTLDTQWGTEDLLMARGAGVDAILLPKVETVAMLQEAAVALAETDAPDRLKLWAMIETPLGILDVGTIAREGSRNRLGALIVGPNDIALSTGIEPGPERAEMMPWMMQIVVAAKAYDLAVLDGVYADFRNTEGFATECAAGRRMGFDGKTLIHPSQITAANQAFSPDPEAVAWAERVVAAFAEPENRDKGVLQIDGRMVERLHLTQAQALLQMRDSIAERGTTA</sequence>
<feature type="binding site" evidence="6">
    <location>
        <position position="160"/>
    </location>
    <ligand>
        <name>Mg(2+)</name>
        <dbReference type="ChEBI" id="CHEBI:18420"/>
    </ligand>
</feature>
<feature type="binding site" evidence="6">
    <location>
        <position position="131"/>
    </location>
    <ligand>
        <name>Mg(2+)</name>
        <dbReference type="ChEBI" id="CHEBI:18420"/>
    </ligand>
</feature>
<dbReference type="InterPro" id="IPR005000">
    <property type="entry name" value="Aldolase/citrate-lyase_domain"/>
</dbReference>
<dbReference type="InterPro" id="IPR011206">
    <property type="entry name" value="Citrate_lyase_beta/mcl1/mcl2"/>
</dbReference>
<dbReference type="Pfam" id="PF03328">
    <property type="entry name" value="HpcH_HpaI"/>
    <property type="match status" value="1"/>
</dbReference>